<reference evidence="3" key="1">
    <citation type="journal article" date="2018" name="Nat. Plants">
        <title>Whole-genome landscape of Medicago truncatula symbiotic genes.</title>
        <authorList>
            <person name="Pecrix Y."/>
            <person name="Staton S.E."/>
            <person name="Sallet E."/>
            <person name="Lelandais-Briere C."/>
            <person name="Moreau S."/>
            <person name="Carrere S."/>
            <person name="Blein T."/>
            <person name="Jardinaud M.F."/>
            <person name="Latrasse D."/>
            <person name="Zouine M."/>
            <person name="Zahm M."/>
            <person name="Kreplak J."/>
            <person name="Mayjonade B."/>
            <person name="Satge C."/>
            <person name="Perez M."/>
            <person name="Cauet S."/>
            <person name="Marande W."/>
            <person name="Chantry-Darmon C."/>
            <person name="Lopez-Roques C."/>
            <person name="Bouchez O."/>
            <person name="Berard A."/>
            <person name="Debelle F."/>
            <person name="Munos S."/>
            <person name="Bendahmane A."/>
            <person name="Berges H."/>
            <person name="Niebel A."/>
            <person name="Buitink J."/>
            <person name="Frugier F."/>
            <person name="Benhamed M."/>
            <person name="Crespi M."/>
            <person name="Gouzy J."/>
            <person name="Gamas P."/>
        </authorList>
    </citation>
    <scope>NUCLEOTIDE SEQUENCE [LARGE SCALE GENOMIC DNA]</scope>
    <source>
        <strain evidence="3">cv. Jemalong A17</strain>
    </source>
</reference>
<dbReference type="PANTHER" id="PTHR31472:SF40">
    <property type="entry name" value="NUCLEIC ACID-BINDING, OB-FOLD-LIKE PROTEIN"/>
    <property type="match status" value="1"/>
</dbReference>
<dbReference type="InterPro" id="IPR012340">
    <property type="entry name" value="NA-bd_OB-fold"/>
</dbReference>
<dbReference type="Proteomes" id="UP000265566">
    <property type="component" value="Chromosome 5"/>
</dbReference>
<comment type="caution">
    <text evidence="2">The sequence shown here is derived from an EMBL/GenBank/DDBJ whole genome shotgun (WGS) entry which is preliminary data.</text>
</comment>
<dbReference type="Pfam" id="PF21473">
    <property type="entry name" value="OB_Ssb-like"/>
    <property type="match status" value="1"/>
</dbReference>
<dbReference type="EMBL" id="PSQE01000005">
    <property type="protein sequence ID" value="RHN57223.1"/>
    <property type="molecule type" value="Genomic_DNA"/>
</dbReference>
<dbReference type="Gramene" id="rna32733">
    <property type="protein sequence ID" value="RHN57223.1"/>
    <property type="gene ID" value="gene32733"/>
</dbReference>
<evidence type="ECO:0000313" key="3">
    <source>
        <dbReference type="Proteomes" id="UP000265566"/>
    </source>
</evidence>
<name>A0A396HXK9_MEDTR</name>
<evidence type="ECO:0000259" key="1">
    <source>
        <dbReference type="Pfam" id="PF21473"/>
    </source>
</evidence>
<sequence length="135" mass="15306">MAPTPVFIKVHDLRPEMEDVNLTLKVLNVKDVSRKGSMPVTESLVGVEYDETGIIIFRAIGGDKINRVKEGSTIVVRKARILMYKGSMRLSVRRAEDIVEAPEPASFIVKEDCNWSLIEFERVQVRLDTKNKGYL</sequence>
<dbReference type="PANTHER" id="PTHR31472">
    <property type="entry name" value="OS05G0244600 PROTEIN"/>
    <property type="match status" value="1"/>
</dbReference>
<dbReference type="Gene3D" id="2.40.50.140">
    <property type="entry name" value="Nucleic acid-binding proteins"/>
    <property type="match status" value="1"/>
</dbReference>
<organism evidence="2 3">
    <name type="scientific">Medicago truncatula</name>
    <name type="common">Barrel medic</name>
    <name type="synonym">Medicago tribuloides</name>
    <dbReference type="NCBI Taxonomy" id="3880"/>
    <lineage>
        <taxon>Eukaryota</taxon>
        <taxon>Viridiplantae</taxon>
        <taxon>Streptophyta</taxon>
        <taxon>Embryophyta</taxon>
        <taxon>Tracheophyta</taxon>
        <taxon>Spermatophyta</taxon>
        <taxon>Magnoliopsida</taxon>
        <taxon>eudicotyledons</taxon>
        <taxon>Gunneridae</taxon>
        <taxon>Pentapetalae</taxon>
        <taxon>rosids</taxon>
        <taxon>fabids</taxon>
        <taxon>Fabales</taxon>
        <taxon>Fabaceae</taxon>
        <taxon>Papilionoideae</taxon>
        <taxon>50 kb inversion clade</taxon>
        <taxon>NPAAA clade</taxon>
        <taxon>Hologalegina</taxon>
        <taxon>IRL clade</taxon>
        <taxon>Trifolieae</taxon>
        <taxon>Medicago</taxon>
    </lineage>
</organism>
<dbReference type="InterPro" id="IPR048970">
    <property type="entry name" value="OB_Ssb-like"/>
</dbReference>
<gene>
    <name evidence="2" type="ORF">MtrunA17_Chr5g0438041</name>
</gene>
<feature type="domain" description="Single-stranded DNA binding protein Ssb-like OB fold" evidence="1">
    <location>
        <begin position="13"/>
        <end position="95"/>
    </location>
</feature>
<proteinExistence type="predicted"/>
<protein>
    <submittedName>
        <fullName evidence="2">Putative nucleic acid-binding protein</fullName>
    </submittedName>
</protein>
<dbReference type="AlphaFoldDB" id="A0A396HXK9"/>
<evidence type="ECO:0000313" key="2">
    <source>
        <dbReference type="EMBL" id="RHN57223.1"/>
    </source>
</evidence>
<dbReference type="SUPFAM" id="SSF50249">
    <property type="entry name" value="Nucleic acid-binding proteins"/>
    <property type="match status" value="1"/>
</dbReference>
<accession>A0A396HXK9</accession>